<evidence type="ECO:0000313" key="3">
    <source>
        <dbReference type="EMBL" id="MCT9003003.1"/>
    </source>
</evidence>
<dbReference type="RefSeq" id="WP_261607671.1">
    <property type="nucleotide sequence ID" value="NZ_JAODOR010000014.1"/>
</dbReference>
<evidence type="ECO:0000313" key="4">
    <source>
        <dbReference type="Proteomes" id="UP001300496"/>
    </source>
</evidence>
<name>A0ABT2PEG6_9MICO</name>
<dbReference type="InterPro" id="IPR001466">
    <property type="entry name" value="Beta-lactam-related"/>
</dbReference>
<dbReference type="Proteomes" id="UP001300496">
    <property type="component" value="Unassembled WGS sequence"/>
</dbReference>
<comment type="caution">
    <text evidence="3">The sequence shown here is derived from an EMBL/GenBank/DDBJ whole genome shotgun (WGS) entry which is preliminary data.</text>
</comment>
<keyword evidence="1" id="KW-0732">Signal</keyword>
<dbReference type="PANTHER" id="PTHR46825:SF7">
    <property type="entry name" value="D-ALANYL-D-ALANINE CARBOXYPEPTIDASE"/>
    <property type="match status" value="1"/>
</dbReference>
<evidence type="ECO:0000259" key="2">
    <source>
        <dbReference type="Pfam" id="PF00144"/>
    </source>
</evidence>
<proteinExistence type="predicted"/>
<dbReference type="PROSITE" id="PS51257">
    <property type="entry name" value="PROKAR_LIPOPROTEIN"/>
    <property type="match status" value="1"/>
</dbReference>
<dbReference type="EMBL" id="JAODOR010000014">
    <property type="protein sequence ID" value="MCT9003003.1"/>
    <property type="molecule type" value="Genomic_DNA"/>
</dbReference>
<dbReference type="Pfam" id="PF00144">
    <property type="entry name" value="Beta-lactamase"/>
    <property type="match status" value="1"/>
</dbReference>
<reference evidence="3 4" key="1">
    <citation type="journal article" date="2024" name="Int. J. Syst. Evol. Microbiol.">
        <title>Microbacterium memoriense sp. nov., a member of the Actinomycetota from marine beach sediment of the north coast of Portugal.</title>
        <authorList>
            <person name="Santos J.D.N.D."/>
            <person name="Klimek D."/>
            <person name="Calusinska M."/>
            <person name="Lobo-da-Cunha A."/>
            <person name="Catita J."/>
            <person name="Goncalves H."/>
            <person name="Gonzalez I."/>
            <person name="Lage O.M."/>
        </authorList>
    </citation>
    <scope>NUCLEOTIDE SEQUENCE [LARGE SCALE GENOMIC DNA]</scope>
    <source>
        <strain evidence="3 4">PMIC_1C1B</strain>
    </source>
</reference>
<accession>A0ABT2PEG6</accession>
<sequence>MRRSHYTRRLVAFVGAAVLLFGVSACAADSEIEVELPTQVDAALPDDTQAQLQAAMDRAIAATGSSGAIVGVWAPWAGSWVTGIGTSTPDGEPVTTDMTFKAGATTRAMTCDVLYALAAEGTVNLDDAVTDWVRGVPMDSEISLGELCDSTAGLGSYTDRLTGRMLANPARNWNPRELLAYGTAQGIGGDSGATFRDSSTGYLLLGLALENASGMSAAALYEDYIAQPLGLTQTQLASTSTSTLHGLLSGDVDGAVACAAPTDVTGLSPSAGFTASGVETDVTELGRYVQALAIGARAYDDDARFESPLPVVADGPAWFTASGGAYQAGDLIGQYGSVPGYLTAAFADKNTGMSVVVVLNNSRAGADVARVLAWELAAVVSKVPAAAGQSAPEAGLPWTAEDMSAQLAAAAVCPIP</sequence>
<dbReference type="InterPro" id="IPR012338">
    <property type="entry name" value="Beta-lactam/transpept-like"/>
</dbReference>
<protein>
    <submittedName>
        <fullName evidence="3">Beta-lactamase family protein</fullName>
    </submittedName>
</protein>
<evidence type="ECO:0000256" key="1">
    <source>
        <dbReference type="SAM" id="SignalP"/>
    </source>
</evidence>
<organism evidence="3 4">
    <name type="scientific">Microbacterium memoriense</name>
    <dbReference type="NCBI Taxonomy" id="2978350"/>
    <lineage>
        <taxon>Bacteria</taxon>
        <taxon>Bacillati</taxon>
        <taxon>Actinomycetota</taxon>
        <taxon>Actinomycetes</taxon>
        <taxon>Micrococcales</taxon>
        <taxon>Microbacteriaceae</taxon>
        <taxon>Microbacterium</taxon>
    </lineage>
</organism>
<dbReference type="Gene3D" id="3.40.710.10">
    <property type="entry name" value="DD-peptidase/beta-lactamase superfamily"/>
    <property type="match status" value="1"/>
</dbReference>
<keyword evidence="4" id="KW-1185">Reference proteome</keyword>
<gene>
    <name evidence="3" type="ORF">N4R40_11570</name>
</gene>
<feature type="chain" id="PRO_5046428698" evidence="1">
    <location>
        <begin position="28"/>
        <end position="416"/>
    </location>
</feature>
<dbReference type="PANTHER" id="PTHR46825">
    <property type="entry name" value="D-ALANYL-D-ALANINE-CARBOXYPEPTIDASE/ENDOPEPTIDASE AMPH"/>
    <property type="match status" value="1"/>
</dbReference>
<feature type="signal peptide" evidence="1">
    <location>
        <begin position="1"/>
        <end position="27"/>
    </location>
</feature>
<feature type="domain" description="Beta-lactamase-related" evidence="2">
    <location>
        <begin position="66"/>
        <end position="367"/>
    </location>
</feature>
<dbReference type="SUPFAM" id="SSF56601">
    <property type="entry name" value="beta-lactamase/transpeptidase-like"/>
    <property type="match status" value="1"/>
</dbReference>
<dbReference type="InterPro" id="IPR050491">
    <property type="entry name" value="AmpC-like"/>
</dbReference>